<name>X0VAM1_9ZZZZ</name>
<dbReference type="AlphaFoldDB" id="X0VAM1"/>
<feature type="region of interest" description="Disordered" evidence="1">
    <location>
        <begin position="1"/>
        <end position="23"/>
    </location>
</feature>
<accession>X0VAM1</accession>
<organism evidence="2">
    <name type="scientific">marine sediment metagenome</name>
    <dbReference type="NCBI Taxonomy" id="412755"/>
    <lineage>
        <taxon>unclassified sequences</taxon>
        <taxon>metagenomes</taxon>
        <taxon>ecological metagenomes</taxon>
    </lineage>
</organism>
<evidence type="ECO:0000256" key="1">
    <source>
        <dbReference type="SAM" id="MobiDB-lite"/>
    </source>
</evidence>
<protein>
    <submittedName>
        <fullName evidence="2">Uncharacterized protein</fullName>
    </submittedName>
</protein>
<gene>
    <name evidence="2" type="ORF">S01H1_59702</name>
</gene>
<reference evidence="2" key="1">
    <citation type="journal article" date="2014" name="Front. Microbiol.">
        <title>High frequency of phylogenetically diverse reductive dehalogenase-homologous genes in deep subseafloor sedimentary metagenomes.</title>
        <authorList>
            <person name="Kawai M."/>
            <person name="Futagami T."/>
            <person name="Toyoda A."/>
            <person name="Takaki Y."/>
            <person name="Nishi S."/>
            <person name="Hori S."/>
            <person name="Arai W."/>
            <person name="Tsubouchi T."/>
            <person name="Morono Y."/>
            <person name="Uchiyama I."/>
            <person name="Ito T."/>
            <person name="Fujiyama A."/>
            <person name="Inagaki F."/>
            <person name="Takami H."/>
        </authorList>
    </citation>
    <scope>NUCLEOTIDE SEQUENCE</scope>
    <source>
        <strain evidence="2">Expedition CK06-06</strain>
    </source>
</reference>
<sequence>MSLAPGIRGTPVAGQVRHPEPLSVPADFEPIGDAADLYFRSESAWGGQRLLSTESIGVVVLNTGYSLREATFRVRGEDADGKQLFSVEQATEELPRGEEIKLEIASYEIPSGPERLSVALVSAEFSPVK</sequence>
<evidence type="ECO:0000313" key="2">
    <source>
        <dbReference type="EMBL" id="GAG15174.1"/>
    </source>
</evidence>
<comment type="caution">
    <text evidence="2">The sequence shown here is derived from an EMBL/GenBank/DDBJ whole genome shotgun (WGS) entry which is preliminary data.</text>
</comment>
<dbReference type="EMBL" id="BARS01039062">
    <property type="protein sequence ID" value="GAG15174.1"/>
    <property type="molecule type" value="Genomic_DNA"/>
</dbReference>
<proteinExistence type="predicted"/>